<name>A0A3S9XDY0_9GAMM</name>
<dbReference type="KEGG" id="emo:DM558_07275"/>
<protein>
    <submittedName>
        <fullName evidence="1">Uncharacterized protein</fullName>
    </submittedName>
</protein>
<dbReference type="AlphaFoldDB" id="A0A3S9XDY0"/>
<gene>
    <name evidence="1" type="ORF">DM558_07275</name>
</gene>
<organism evidence="1 2">
    <name type="scientific">Entomomonas moraniae</name>
    <dbReference type="NCBI Taxonomy" id="2213226"/>
    <lineage>
        <taxon>Bacteria</taxon>
        <taxon>Pseudomonadati</taxon>
        <taxon>Pseudomonadota</taxon>
        <taxon>Gammaproteobacteria</taxon>
        <taxon>Pseudomonadales</taxon>
        <taxon>Pseudomonadaceae</taxon>
        <taxon>Entomomonas</taxon>
    </lineage>
</organism>
<accession>A0A3S9XDY0</accession>
<dbReference type="EMBL" id="CP029822">
    <property type="protein sequence ID" value="AZS50591.1"/>
    <property type="molecule type" value="Genomic_DNA"/>
</dbReference>
<dbReference type="Proteomes" id="UP000273143">
    <property type="component" value="Chromosome"/>
</dbReference>
<evidence type="ECO:0000313" key="1">
    <source>
        <dbReference type="EMBL" id="AZS50591.1"/>
    </source>
</evidence>
<keyword evidence="2" id="KW-1185">Reference proteome</keyword>
<dbReference type="RefSeq" id="WP_127163060.1">
    <property type="nucleotide sequence ID" value="NZ_CP029822.1"/>
</dbReference>
<reference evidence="2" key="1">
    <citation type="submission" date="2018-06" db="EMBL/GenBank/DDBJ databases">
        <title>Complete genome of Pseudomonas insecticola strain QZS01.</title>
        <authorList>
            <person name="Wang J."/>
            <person name="Su Q."/>
        </authorList>
    </citation>
    <scope>NUCLEOTIDE SEQUENCE [LARGE SCALE GENOMIC DNA]</scope>
    <source>
        <strain evidence="2">QZS01</strain>
    </source>
</reference>
<evidence type="ECO:0000313" key="2">
    <source>
        <dbReference type="Proteomes" id="UP000273143"/>
    </source>
</evidence>
<sequence>MLKGIALGLVILGVCVGCSSQGTEKKTSTQNTLVKTSASIPVIGSEDWLVWVEKSVGTGDGAGHGPDYGSQEWCFVVEKKLFANASGITPCTVEWNQKVTEALLKSAH</sequence>
<proteinExistence type="predicted"/>